<dbReference type="EC" id="3.6.1.31" evidence="10"/>
<dbReference type="UniPathway" id="UPA00031">
    <property type="reaction ID" value="UER00007"/>
</dbReference>
<gene>
    <name evidence="10 11" type="primary">hisE</name>
    <name evidence="11" type="ORF">CLCOL_14970</name>
</gene>
<evidence type="ECO:0000256" key="9">
    <source>
        <dbReference type="ARBA" id="ARBA00023102"/>
    </source>
</evidence>
<dbReference type="AlphaFoldDB" id="A0A151AMA6"/>
<evidence type="ECO:0000313" key="12">
    <source>
        <dbReference type="Proteomes" id="UP000075374"/>
    </source>
</evidence>
<dbReference type="GO" id="GO:0005737">
    <property type="term" value="C:cytoplasm"/>
    <property type="evidence" value="ECO:0007669"/>
    <property type="project" value="UniProtKB-SubCell"/>
</dbReference>
<keyword evidence="12" id="KW-1185">Reference proteome</keyword>
<comment type="caution">
    <text evidence="11">The sequence shown here is derived from an EMBL/GenBank/DDBJ whole genome shotgun (WGS) entry which is preliminary data.</text>
</comment>
<dbReference type="InterPro" id="IPR021130">
    <property type="entry name" value="PRib-ATP_PPHydrolase-like"/>
</dbReference>
<comment type="pathway">
    <text evidence="3 10">Amino-acid biosynthesis; L-histidine biosynthesis; L-histidine from 5-phospho-alpha-D-ribose 1-diphosphate: step 2/9.</text>
</comment>
<dbReference type="CDD" id="cd11534">
    <property type="entry name" value="NTP-PPase_HisIE_like"/>
    <property type="match status" value="1"/>
</dbReference>
<protein>
    <recommendedName>
        <fullName evidence="10">Phosphoribosyl-ATP pyrophosphatase</fullName>
        <shortName evidence="10">PRA-PH</shortName>
        <ecNumber evidence="10">3.6.1.31</ecNumber>
    </recommendedName>
</protein>
<evidence type="ECO:0000256" key="1">
    <source>
        <dbReference type="ARBA" id="ARBA00001460"/>
    </source>
</evidence>
<dbReference type="PANTHER" id="PTHR42945">
    <property type="entry name" value="HISTIDINE BIOSYNTHESIS BIFUNCTIONAL PROTEIN"/>
    <property type="match status" value="1"/>
</dbReference>
<dbReference type="GO" id="GO:0004636">
    <property type="term" value="F:phosphoribosyl-ATP diphosphatase activity"/>
    <property type="evidence" value="ECO:0007669"/>
    <property type="project" value="UniProtKB-UniRule"/>
</dbReference>
<sequence length="110" mass="12981">MRDMDVLQGLFEVIKDRKENLIEGSYTNYLFEKGLDKILKKVGEESTEVVIAAKNSNKEEFVNEICDLTYHILVLMVEKGVELHEIKKELEKRREKIGNKKKERREIENI</sequence>
<dbReference type="HAMAP" id="MF_01020">
    <property type="entry name" value="HisE"/>
    <property type="match status" value="1"/>
</dbReference>
<dbReference type="STRING" id="1121305.CLCOL_14970"/>
<evidence type="ECO:0000256" key="2">
    <source>
        <dbReference type="ARBA" id="ARBA00004496"/>
    </source>
</evidence>
<evidence type="ECO:0000256" key="3">
    <source>
        <dbReference type="ARBA" id="ARBA00005204"/>
    </source>
</evidence>
<dbReference type="RefSeq" id="WP_061858350.1">
    <property type="nucleotide sequence ID" value="NZ_LTBB01000007.1"/>
</dbReference>
<evidence type="ECO:0000256" key="7">
    <source>
        <dbReference type="ARBA" id="ARBA00022801"/>
    </source>
</evidence>
<dbReference type="InterPro" id="IPR008179">
    <property type="entry name" value="HisE"/>
</dbReference>
<dbReference type="NCBIfam" id="NF001611">
    <property type="entry name" value="PRK00400.1-3"/>
    <property type="match status" value="1"/>
</dbReference>
<evidence type="ECO:0000256" key="4">
    <source>
        <dbReference type="ARBA" id="ARBA00022490"/>
    </source>
</evidence>
<dbReference type="Pfam" id="PF01503">
    <property type="entry name" value="PRA-PH"/>
    <property type="match status" value="1"/>
</dbReference>
<evidence type="ECO:0000256" key="5">
    <source>
        <dbReference type="ARBA" id="ARBA00022605"/>
    </source>
</evidence>
<organism evidence="11 12">
    <name type="scientific">Clostridium colicanis DSM 13634</name>
    <dbReference type="NCBI Taxonomy" id="1121305"/>
    <lineage>
        <taxon>Bacteria</taxon>
        <taxon>Bacillati</taxon>
        <taxon>Bacillota</taxon>
        <taxon>Clostridia</taxon>
        <taxon>Eubacteriales</taxon>
        <taxon>Clostridiaceae</taxon>
        <taxon>Clostridium</taxon>
    </lineage>
</organism>
<dbReference type="NCBIfam" id="TIGR03188">
    <property type="entry name" value="histidine_hisI"/>
    <property type="match status" value="1"/>
</dbReference>
<accession>A0A151AMA6</accession>
<keyword evidence="5 10" id="KW-0028">Amino-acid biosynthesis</keyword>
<dbReference type="GO" id="GO:0005524">
    <property type="term" value="F:ATP binding"/>
    <property type="evidence" value="ECO:0007669"/>
    <property type="project" value="UniProtKB-KW"/>
</dbReference>
<dbReference type="Proteomes" id="UP000075374">
    <property type="component" value="Unassembled WGS sequence"/>
</dbReference>
<comment type="subcellular location">
    <subcellularLocation>
        <location evidence="2 10">Cytoplasm</location>
    </subcellularLocation>
</comment>
<dbReference type="SUPFAM" id="SSF101386">
    <property type="entry name" value="all-alpha NTP pyrophosphatases"/>
    <property type="match status" value="1"/>
</dbReference>
<evidence type="ECO:0000256" key="10">
    <source>
        <dbReference type="HAMAP-Rule" id="MF_01020"/>
    </source>
</evidence>
<keyword evidence="4 10" id="KW-0963">Cytoplasm</keyword>
<keyword evidence="6 10" id="KW-0547">Nucleotide-binding</keyword>
<name>A0A151AMA6_9CLOT</name>
<comment type="similarity">
    <text evidence="10">Belongs to the PRA-PH family.</text>
</comment>
<dbReference type="FunFam" id="1.10.287.1080:FF:000002">
    <property type="entry name" value="Histidine biosynthesis bifunctional protein HisIE"/>
    <property type="match status" value="1"/>
</dbReference>
<dbReference type="PANTHER" id="PTHR42945:SF9">
    <property type="entry name" value="HISTIDINE BIOSYNTHESIS BIFUNCTIONAL PROTEIN HISIE"/>
    <property type="match status" value="1"/>
</dbReference>
<keyword evidence="8 10" id="KW-0067">ATP-binding</keyword>
<evidence type="ECO:0000256" key="8">
    <source>
        <dbReference type="ARBA" id="ARBA00022840"/>
    </source>
</evidence>
<dbReference type="EMBL" id="LTBB01000007">
    <property type="protein sequence ID" value="KYH28766.1"/>
    <property type="molecule type" value="Genomic_DNA"/>
</dbReference>
<evidence type="ECO:0000256" key="6">
    <source>
        <dbReference type="ARBA" id="ARBA00022741"/>
    </source>
</evidence>
<reference evidence="11 12" key="1">
    <citation type="submission" date="2016-02" db="EMBL/GenBank/DDBJ databases">
        <title>Genome sequence of Clostridium colicanis DSM 13634.</title>
        <authorList>
            <person name="Poehlein A."/>
            <person name="Daniel R."/>
        </authorList>
    </citation>
    <scope>NUCLEOTIDE SEQUENCE [LARGE SCALE GENOMIC DNA]</scope>
    <source>
        <strain evidence="11 12">DSM 13634</strain>
    </source>
</reference>
<dbReference type="Gene3D" id="1.10.287.1080">
    <property type="entry name" value="MazG-like"/>
    <property type="match status" value="1"/>
</dbReference>
<comment type="catalytic activity">
    <reaction evidence="1 10">
        <text>1-(5-phospho-beta-D-ribosyl)-ATP + H2O = 1-(5-phospho-beta-D-ribosyl)-5'-AMP + diphosphate + H(+)</text>
        <dbReference type="Rhea" id="RHEA:22828"/>
        <dbReference type="ChEBI" id="CHEBI:15377"/>
        <dbReference type="ChEBI" id="CHEBI:15378"/>
        <dbReference type="ChEBI" id="CHEBI:33019"/>
        <dbReference type="ChEBI" id="CHEBI:59457"/>
        <dbReference type="ChEBI" id="CHEBI:73183"/>
        <dbReference type="EC" id="3.6.1.31"/>
    </reaction>
</comment>
<evidence type="ECO:0000313" key="11">
    <source>
        <dbReference type="EMBL" id="KYH28766.1"/>
    </source>
</evidence>
<proteinExistence type="inferred from homology"/>
<dbReference type="PATRIC" id="fig|1121305.3.peg.1501"/>
<keyword evidence="7 10" id="KW-0378">Hydrolase</keyword>
<dbReference type="GO" id="GO:0000105">
    <property type="term" value="P:L-histidine biosynthetic process"/>
    <property type="evidence" value="ECO:0007669"/>
    <property type="project" value="UniProtKB-UniRule"/>
</dbReference>
<keyword evidence="9 10" id="KW-0368">Histidine biosynthesis</keyword>